<dbReference type="Pfam" id="PF02585">
    <property type="entry name" value="PIG-L"/>
    <property type="match status" value="1"/>
</dbReference>
<dbReference type="Gene3D" id="3.40.50.10320">
    <property type="entry name" value="LmbE-like"/>
    <property type="match status" value="1"/>
</dbReference>
<dbReference type="GO" id="GO:0016811">
    <property type="term" value="F:hydrolase activity, acting on carbon-nitrogen (but not peptide) bonds, in linear amides"/>
    <property type="evidence" value="ECO:0007669"/>
    <property type="project" value="TreeGrafter"/>
</dbReference>
<keyword evidence="2" id="KW-1185">Reference proteome</keyword>
<dbReference type="EMBL" id="JACHXK010000009">
    <property type="protein sequence ID" value="MBB3111858.1"/>
    <property type="molecule type" value="Genomic_DNA"/>
</dbReference>
<dbReference type="PANTHER" id="PTHR12993">
    <property type="entry name" value="N-ACETYLGLUCOSAMINYL-PHOSPHATIDYLINOSITOL DE-N-ACETYLASE-RELATED"/>
    <property type="match status" value="1"/>
</dbReference>
<dbReference type="Proteomes" id="UP000570361">
    <property type="component" value="Unassembled WGS sequence"/>
</dbReference>
<comment type="caution">
    <text evidence="1">The sequence shown here is derived from an EMBL/GenBank/DDBJ whole genome shotgun (WGS) entry which is preliminary data.</text>
</comment>
<dbReference type="AlphaFoldDB" id="A0A7W5AZW0"/>
<evidence type="ECO:0000313" key="1">
    <source>
        <dbReference type="EMBL" id="MBB3111858.1"/>
    </source>
</evidence>
<dbReference type="PANTHER" id="PTHR12993:SF11">
    <property type="entry name" value="N-ACETYLGLUCOSAMINYL-PHOSPHATIDYLINOSITOL DE-N-ACETYLASE"/>
    <property type="match status" value="1"/>
</dbReference>
<dbReference type="InterPro" id="IPR024078">
    <property type="entry name" value="LmbE-like_dom_sf"/>
</dbReference>
<dbReference type="SUPFAM" id="SSF102588">
    <property type="entry name" value="LmbE-like"/>
    <property type="match status" value="1"/>
</dbReference>
<gene>
    <name evidence="1" type="ORF">FHS18_003926</name>
</gene>
<evidence type="ECO:0000313" key="2">
    <source>
        <dbReference type="Proteomes" id="UP000570361"/>
    </source>
</evidence>
<organism evidence="1 2">
    <name type="scientific">Paenibacillus phyllosphaerae</name>
    <dbReference type="NCBI Taxonomy" id="274593"/>
    <lineage>
        <taxon>Bacteria</taxon>
        <taxon>Bacillati</taxon>
        <taxon>Bacillota</taxon>
        <taxon>Bacilli</taxon>
        <taxon>Bacillales</taxon>
        <taxon>Paenibacillaceae</taxon>
        <taxon>Paenibacillus</taxon>
    </lineage>
</organism>
<name>A0A7W5AZW0_9BACL</name>
<reference evidence="1 2" key="1">
    <citation type="submission" date="2020-08" db="EMBL/GenBank/DDBJ databases">
        <title>Genomic Encyclopedia of Type Strains, Phase III (KMG-III): the genomes of soil and plant-associated and newly described type strains.</title>
        <authorList>
            <person name="Whitman W."/>
        </authorList>
    </citation>
    <scope>NUCLEOTIDE SEQUENCE [LARGE SCALE GENOMIC DNA]</scope>
    <source>
        <strain evidence="1 2">CECT 5862</strain>
    </source>
</reference>
<protein>
    <submittedName>
        <fullName evidence="1">LmbE family N-acetylglucosaminyl deacetylase</fullName>
    </submittedName>
</protein>
<dbReference type="InterPro" id="IPR003737">
    <property type="entry name" value="GlcNAc_PI_deacetylase-related"/>
</dbReference>
<accession>A0A7W5AZW0</accession>
<sequence>MSYNILFSYAHPDDETFLSACLIHQLAEAGEPAALLLATRGDAGSKNGAFGHLTREQLGELREEEMERAARVLKLGQVTHLGFPDGKLAEVDPGSAVDAIAETVNRLQPSVVFTFPPDGCNYHPDHMAISRLTTEAVVSGRCPSVRQLYYVMSGALHEEGRRPNLVIDTAPLWAMKAEALRCHDSQILAIMRHFGPLETVLDDRRFEAFALAWEQGAMWPEKSEAEARAALRLP</sequence>
<dbReference type="RefSeq" id="WP_183601714.1">
    <property type="nucleotide sequence ID" value="NZ_JACHXK010000009.1"/>
</dbReference>
<proteinExistence type="predicted"/>